<dbReference type="GO" id="GO:0003677">
    <property type="term" value="F:DNA binding"/>
    <property type="evidence" value="ECO:0007669"/>
    <property type="project" value="InterPro"/>
</dbReference>
<feature type="region of interest" description="Disordered" evidence="4">
    <location>
        <begin position="710"/>
        <end position="751"/>
    </location>
</feature>
<evidence type="ECO:0000256" key="4">
    <source>
        <dbReference type="SAM" id="MobiDB-lite"/>
    </source>
</evidence>
<dbReference type="PANTHER" id="PTHR31251:SF169">
    <property type="entry name" value="SQUAMOSA PROMOTER-BINDING-LIKE PROTEIN 8"/>
    <property type="match status" value="1"/>
</dbReference>
<feature type="compositionally biased region" description="Basic residues" evidence="4">
    <location>
        <begin position="68"/>
        <end position="79"/>
    </location>
</feature>
<dbReference type="EMBL" id="AGSI01000005">
    <property type="protein sequence ID" value="EIE24496.1"/>
    <property type="molecule type" value="Genomic_DNA"/>
</dbReference>
<feature type="region of interest" description="Disordered" evidence="4">
    <location>
        <begin position="205"/>
        <end position="284"/>
    </location>
</feature>
<accession>I0Z1H7</accession>
<dbReference type="GO" id="GO:0008270">
    <property type="term" value="F:zinc ion binding"/>
    <property type="evidence" value="ECO:0007669"/>
    <property type="project" value="UniProtKB-KW"/>
</dbReference>
<keyword evidence="3" id="KW-0862">Zinc</keyword>
<gene>
    <name evidence="6" type="ORF">COCSUDRAFT_61925</name>
</gene>
<evidence type="ECO:0000256" key="3">
    <source>
        <dbReference type="ARBA" id="ARBA00022833"/>
    </source>
</evidence>
<dbReference type="OrthoDB" id="549553at2759"/>
<dbReference type="GO" id="GO:0005634">
    <property type="term" value="C:nucleus"/>
    <property type="evidence" value="ECO:0007669"/>
    <property type="project" value="InterPro"/>
</dbReference>
<dbReference type="Proteomes" id="UP000007264">
    <property type="component" value="Unassembled WGS sequence"/>
</dbReference>
<organism evidence="6 7">
    <name type="scientific">Coccomyxa subellipsoidea (strain C-169)</name>
    <name type="common">Green microalga</name>
    <dbReference type="NCBI Taxonomy" id="574566"/>
    <lineage>
        <taxon>Eukaryota</taxon>
        <taxon>Viridiplantae</taxon>
        <taxon>Chlorophyta</taxon>
        <taxon>core chlorophytes</taxon>
        <taxon>Trebouxiophyceae</taxon>
        <taxon>Trebouxiophyceae incertae sedis</taxon>
        <taxon>Coccomyxaceae</taxon>
        <taxon>Coccomyxa</taxon>
        <taxon>Coccomyxa subellipsoidea</taxon>
    </lineage>
</organism>
<feature type="domain" description="SBP-type" evidence="5">
    <location>
        <begin position="149"/>
        <end position="220"/>
    </location>
</feature>
<dbReference type="STRING" id="574566.I0Z1H7"/>
<dbReference type="InterPro" id="IPR036893">
    <property type="entry name" value="SBP_sf"/>
</dbReference>
<evidence type="ECO:0000256" key="1">
    <source>
        <dbReference type="ARBA" id="ARBA00022723"/>
    </source>
</evidence>
<dbReference type="Pfam" id="PF03110">
    <property type="entry name" value="SBP"/>
    <property type="match status" value="1"/>
</dbReference>
<feature type="region of interest" description="Disordered" evidence="4">
    <location>
        <begin position="354"/>
        <end position="475"/>
    </location>
</feature>
<keyword evidence="1" id="KW-0479">Metal-binding</keyword>
<protein>
    <recommendedName>
        <fullName evidence="5">SBP-type domain-containing protein</fullName>
    </recommendedName>
</protein>
<comment type="caution">
    <text evidence="6">The sequence shown here is derived from an EMBL/GenBank/DDBJ whole genome shotgun (WGS) entry which is preliminary data.</text>
</comment>
<dbReference type="KEGG" id="csl:COCSUDRAFT_61925"/>
<feature type="compositionally biased region" description="Gly residues" evidence="4">
    <location>
        <begin position="259"/>
        <end position="277"/>
    </location>
</feature>
<evidence type="ECO:0000313" key="6">
    <source>
        <dbReference type="EMBL" id="EIE24496.1"/>
    </source>
</evidence>
<keyword evidence="7" id="KW-1185">Reference proteome</keyword>
<keyword evidence="2" id="KW-0863">Zinc-finger</keyword>
<dbReference type="Gene3D" id="4.10.1100.10">
    <property type="entry name" value="Transcription factor, SBP-box domain"/>
    <property type="match status" value="1"/>
</dbReference>
<dbReference type="SUPFAM" id="SSF103612">
    <property type="entry name" value="SBT domain"/>
    <property type="match status" value="1"/>
</dbReference>
<dbReference type="PANTHER" id="PTHR31251">
    <property type="entry name" value="SQUAMOSA PROMOTER-BINDING-LIKE PROTEIN 4"/>
    <property type="match status" value="1"/>
</dbReference>
<evidence type="ECO:0000259" key="5">
    <source>
        <dbReference type="Pfam" id="PF03110"/>
    </source>
</evidence>
<dbReference type="RefSeq" id="XP_005649040.1">
    <property type="nucleotide sequence ID" value="XM_005648983.1"/>
</dbReference>
<name>I0Z1H7_COCSC</name>
<reference evidence="6 7" key="1">
    <citation type="journal article" date="2012" name="Genome Biol.">
        <title>The genome of the polar eukaryotic microalga coccomyxa subellipsoidea reveals traits of cold adaptation.</title>
        <authorList>
            <person name="Blanc G."/>
            <person name="Agarkova I."/>
            <person name="Grimwood J."/>
            <person name="Kuo A."/>
            <person name="Brueggeman A."/>
            <person name="Dunigan D."/>
            <person name="Gurnon J."/>
            <person name="Ladunga I."/>
            <person name="Lindquist E."/>
            <person name="Lucas S."/>
            <person name="Pangilinan J."/>
            <person name="Proschold T."/>
            <person name="Salamov A."/>
            <person name="Schmutz J."/>
            <person name="Weeks D."/>
            <person name="Yamada T."/>
            <person name="Claverie J.M."/>
            <person name="Grigoriev I."/>
            <person name="Van Etten J."/>
            <person name="Lomsadze A."/>
            <person name="Borodovsky M."/>
        </authorList>
    </citation>
    <scope>NUCLEOTIDE SEQUENCE [LARGE SCALE GENOMIC DNA]</scope>
    <source>
        <strain evidence="6 7">C-169</strain>
    </source>
</reference>
<proteinExistence type="predicted"/>
<dbReference type="InterPro" id="IPR044817">
    <property type="entry name" value="SBP-like"/>
</dbReference>
<feature type="compositionally biased region" description="Pro residues" evidence="4">
    <location>
        <begin position="722"/>
        <end position="733"/>
    </location>
</feature>
<feature type="region of interest" description="Disordered" evidence="4">
    <location>
        <begin position="67"/>
        <end position="86"/>
    </location>
</feature>
<feature type="region of interest" description="Disordered" evidence="4">
    <location>
        <begin position="586"/>
        <end position="611"/>
    </location>
</feature>
<dbReference type="GeneID" id="17042498"/>
<feature type="compositionally biased region" description="Polar residues" evidence="4">
    <location>
        <begin position="393"/>
        <end position="402"/>
    </location>
</feature>
<evidence type="ECO:0000313" key="7">
    <source>
        <dbReference type="Proteomes" id="UP000007264"/>
    </source>
</evidence>
<feature type="compositionally biased region" description="Low complexity" evidence="4">
    <location>
        <begin position="223"/>
        <end position="258"/>
    </location>
</feature>
<evidence type="ECO:0000256" key="2">
    <source>
        <dbReference type="ARBA" id="ARBA00022771"/>
    </source>
</evidence>
<dbReference type="InterPro" id="IPR004333">
    <property type="entry name" value="SBP_dom"/>
</dbReference>
<feature type="compositionally biased region" description="Low complexity" evidence="4">
    <location>
        <begin position="458"/>
        <end position="475"/>
    </location>
</feature>
<sequence length="1380" mass="141268">MPAAAAAAMKFTSDGDTAAGVAKPRWRPCVRAVGVLCRGWWRTAVPGTEQSDALSVLGSARAKEVRPYRHQAPRLKRTAPRPCSVPEAPFEQVKPFGMRLDLLHRSSSGLSSDRGQAVPQLLTLQRSLALPLLLNAPNGLQRQDRGPAVEDCTRDVCELSTYHFRYRICNVHIRLPAFMRQGKLQRFCQQCGRCHELSEFEGSQRSCRAQLDRHNARRRQAKKNAAAAKGPGAGSAAHAAGASASGQYSSSTSLPASSSGGGGAVPRGGRSGAGEAGLLGPRRSRDPALSAAAAGLFSGADDEDAAADAATLLSVSQPRPALLPQPEQQPSASRLGSSRLSAFAQYSGEPAVGDAATAARTGSGAMRAVTPTDASERRLGSQMLRQGSEKSRQQQITSSSESAAAGVYDTSPGRADAEEATSQARRQSHSVGEEAASLEPAVRRRSGNLPAHGNERVGSAPGPSGKTSPSPGAASRFLDSAAAQGFAAVLSRAAAAALQEAAAEQPPKMHDIVPGVAAGVQMGPIEPQPTPFSALASASLSEAPTTQLSISPRAPEAMSATFPPSVSPAAATAAVDLKSGIQASRSLSESMLPGESPPSWAGTAKRTASVARPLDRSGLMSATGAPSVSNSAAGSAELLAARSRLALERNAMVLRGLQQSMAADGSGRKVSSSASIALTQRGNSTQSSMDLYVPDAAAAAAASASGADAAAARLPSADKSPNRPPPFPQPPRGGQPGRAAQGEASPQQQEPYEDAVRHWLHFGQQIAASTKPGPQGLLPHSLGLQAVNYLAGEVGAAAASAEAGVQELPLPVQLAGKEDRQVLAGSLPEGLRTALGLSMGQPVGQPQRKGTHIDAPALAAAGEGPGAAVAPPSLLSQAEAAAAAAAQPSQTVQAQLAASAAAAAAQQSLYLPMARSTAQIGMAGADQAGAAAAAVAGAAQLQAANPLSYQFYQMLLGSMASAAPKQQLQQQQAAFLENVAAANAAALLSFRAEAFAVHLCVKLFHCTPADLPEDAREQLLGWLKGAPACTELYIRSGCVHLTVTAYVDVVTYQQVLANGAAQAAHHLIAQASQVWRRGVMLVEVMNRAVLVSDGVPGPEFGLDAVCSGAFSRVEPPVAMAGQVCVLEAHGGPAAADIADSAVLCRANGRYYDTQVEEVTGLAAGAGRKFFVRLPPDIPPGVIYLELQHGPFVGGACPALVMPPERAAAAVELLQALRARDALLKGGWLPADQCLAISRATTDALLCQMGLVMRALSHGTSDVAPSSALPRPEGVPEALVLVSSLQQPASAALAYGMLQFACTWGLPHLSSFLLQSISLDRSTSAAVGMQQPSPLTVSTGASAGKDWTVSVPHSVMGGSGLDVLAKLAAQIGQQTVPAGQA</sequence>